<organism evidence="1">
    <name type="scientific">marine sediment metagenome</name>
    <dbReference type="NCBI Taxonomy" id="412755"/>
    <lineage>
        <taxon>unclassified sequences</taxon>
        <taxon>metagenomes</taxon>
        <taxon>ecological metagenomes</taxon>
    </lineage>
</organism>
<feature type="non-terminal residue" evidence="1">
    <location>
        <position position="64"/>
    </location>
</feature>
<protein>
    <submittedName>
        <fullName evidence="1">Uncharacterized protein</fullName>
    </submittedName>
</protein>
<reference evidence="1" key="1">
    <citation type="journal article" date="2015" name="Nature">
        <title>Complex archaea that bridge the gap between prokaryotes and eukaryotes.</title>
        <authorList>
            <person name="Spang A."/>
            <person name="Saw J.H."/>
            <person name="Jorgensen S.L."/>
            <person name="Zaremba-Niedzwiedzka K."/>
            <person name="Martijn J."/>
            <person name="Lind A.E."/>
            <person name="van Eijk R."/>
            <person name="Schleper C."/>
            <person name="Guy L."/>
            <person name="Ettema T.J."/>
        </authorList>
    </citation>
    <scope>NUCLEOTIDE SEQUENCE</scope>
</reference>
<proteinExistence type="predicted"/>
<dbReference type="EMBL" id="LAZR01031644">
    <property type="protein sequence ID" value="KKL53140.1"/>
    <property type="molecule type" value="Genomic_DNA"/>
</dbReference>
<gene>
    <name evidence="1" type="ORF">LCGC14_2278440</name>
</gene>
<name>A0A0F9F7A0_9ZZZZ</name>
<dbReference type="AlphaFoldDB" id="A0A0F9F7A0"/>
<evidence type="ECO:0000313" key="1">
    <source>
        <dbReference type="EMBL" id="KKL53140.1"/>
    </source>
</evidence>
<comment type="caution">
    <text evidence="1">The sequence shown here is derived from an EMBL/GenBank/DDBJ whole genome shotgun (WGS) entry which is preliminary data.</text>
</comment>
<sequence length="64" mass="6832">MPTSDPWNGTTWGVTAPDIDQPAGNAFKEIFDLRKGIAIRINKEHETLAASSAGGVHKQGSARI</sequence>
<accession>A0A0F9F7A0</accession>